<dbReference type="InterPro" id="IPR051746">
    <property type="entry name" value="Kelch_domain_containing_8"/>
</dbReference>
<dbReference type="Pfam" id="PF00041">
    <property type="entry name" value="fn3"/>
    <property type="match status" value="2"/>
</dbReference>
<dbReference type="SUPFAM" id="SSF49265">
    <property type="entry name" value="Fibronectin type III"/>
    <property type="match status" value="1"/>
</dbReference>
<dbReference type="SMART" id="SM00612">
    <property type="entry name" value="Kelch"/>
    <property type="match status" value="4"/>
</dbReference>
<name>A0AAT9GTL5_9CREN</name>
<keyword evidence="3" id="KW-0472">Membrane</keyword>
<dbReference type="Pfam" id="PF24681">
    <property type="entry name" value="Kelch_KLHDC2_KLHL20_DRC7"/>
    <property type="match status" value="1"/>
</dbReference>
<dbReference type="SMART" id="SM00060">
    <property type="entry name" value="FN3"/>
    <property type="match status" value="4"/>
</dbReference>
<accession>A0AAT9GTL5</accession>
<reference evidence="5" key="1">
    <citation type="submission" date="2024-03" db="EMBL/GenBank/DDBJ databases">
        <title>Complete genome sequence of Sulfurisphaera javensis strain KD-1.</title>
        <authorList>
            <person name="Sakai H."/>
            <person name="Nur N."/>
            <person name="Suwanto A."/>
            <person name="Kurosawa N."/>
        </authorList>
    </citation>
    <scope>NUCLEOTIDE SEQUENCE</scope>
    <source>
        <strain evidence="5">KD-1</strain>
    </source>
</reference>
<dbReference type="InterPro" id="IPR013783">
    <property type="entry name" value="Ig-like_fold"/>
</dbReference>
<dbReference type="InterPro" id="IPR003961">
    <property type="entry name" value="FN3_dom"/>
</dbReference>
<sequence>MKRNTFLALVFVLLVFSTLSMANIEFKSSIYQAIPDSLAYSAAAFYDGKIYLIGGLDIAGSVVSSVYVYSNGSWYLGPSLPFPLMSAGAVVCDGNLYVVGGENSSSIFGGILEFTGNGWKIITNSMPYPVYGAIVFSYNNKIYVIGGYDSNGIIPSPPVTYIQVYDIKTNTWEIIGNAPKPLGYSAYYFNGSALFVVGGYVAVGEASDLAYIYYPENNSWSSLSPLPGTLVGGALGYYENYLFLVGGLYDVNGLPQQGEILFYYNGTWRNAGIMEEQATMFSASVEIGNTLIILGGYGQSGLQTNAMQAVSIYLPPPKPQIVSVISGNETITVKWYDINASGYYLTYWSNYTNKVTINVGNVTSYTLKGLQDGETYYIQITPYNSIGKGTPSEVVSATPYSVPNPPFIKVKIGNKNATLSWIDTFNGGFPIEGYYLFVNGKGMNLGNVTSYVLTNLTAGELYTIGIIAYNKFGNSSIATTSFVAVAKTNLTVTITKEITGFLLSWNSTFNATYKLIVSHQNKVLVNVTTTNTSYFVKAPFGIYNVSLEAINLAGVTKYSFTLIYYIPPLPPNVTWAISLTTIYLNWTKSIGAEYYLIYDNGKLIANTSALNYAFNLSLGKNEIEVYAANNYYMSAPYIISDVTNHIVIINSTEILVTVPQVTVGNAENTDVPQQSTSTDLKSAIIVVVVFVLALLMILVIVKERNDKYW</sequence>
<dbReference type="Gene3D" id="2.60.40.10">
    <property type="entry name" value="Immunoglobulins"/>
    <property type="match status" value="2"/>
</dbReference>
<organism evidence="5">
    <name type="scientific">Sulfurisphaera javensis</name>
    <dbReference type="NCBI Taxonomy" id="2049879"/>
    <lineage>
        <taxon>Archaea</taxon>
        <taxon>Thermoproteota</taxon>
        <taxon>Thermoprotei</taxon>
        <taxon>Sulfolobales</taxon>
        <taxon>Sulfolobaceae</taxon>
        <taxon>Sulfurisphaera</taxon>
    </lineage>
</organism>
<keyword evidence="3" id="KW-0812">Transmembrane</keyword>
<keyword evidence="3" id="KW-1133">Transmembrane helix</keyword>
<evidence type="ECO:0000256" key="3">
    <source>
        <dbReference type="SAM" id="Phobius"/>
    </source>
</evidence>
<dbReference type="InterPro" id="IPR036116">
    <property type="entry name" value="FN3_sf"/>
</dbReference>
<dbReference type="AlphaFoldDB" id="A0AAT9GTL5"/>
<dbReference type="PANTHER" id="PTHR46260:SF3">
    <property type="entry name" value="RING-TYPE DOMAIN-CONTAINING PROTEIN"/>
    <property type="match status" value="1"/>
</dbReference>
<feature type="domain" description="Fibronectin type-III" evidence="4">
    <location>
        <begin position="315"/>
        <end position="405"/>
    </location>
</feature>
<evidence type="ECO:0000259" key="4">
    <source>
        <dbReference type="PROSITE" id="PS50853"/>
    </source>
</evidence>
<keyword evidence="2" id="KW-0677">Repeat</keyword>
<evidence type="ECO:0000256" key="1">
    <source>
        <dbReference type="ARBA" id="ARBA00022441"/>
    </source>
</evidence>
<dbReference type="CDD" id="cd00063">
    <property type="entry name" value="FN3"/>
    <property type="match status" value="2"/>
</dbReference>
<proteinExistence type="predicted"/>
<feature type="transmembrane region" description="Helical" evidence="3">
    <location>
        <begin position="682"/>
        <end position="701"/>
    </location>
</feature>
<dbReference type="PROSITE" id="PS50853">
    <property type="entry name" value="FN3"/>
    <property type="match status" value="1"/>
</dbReference>
<dbReference type="InterPro" id="IPR011043">
    <property type="entry name" value="Gal_Oxase/kelch_b-propeller"/>
</dbReference>
<gene>
    <name evidence="5" type="ORF">SJAV_20970</name>
</gene>
<dbReference type="SUPFAM" id="SSF50965">
    <property type="entry name" value="Galactose oxidase, central domain"/>
    <property type="match status" value="1"/>
</dbReference>
<dbReference type="InterPro" id="IPR015915">
    <property type="entry name" value="Kelch-typ_b-propeller"/>
</dbReference>
<protein>
    <submittedName>
        <fullName evidence="5">Fibronectin type III domain-containing protein</fullName>
    </submittedName>
</protein>
<dbReference type="Gene3D" id="2.120.10.80">
    <property type="entry name" value="Kelch-type beta propeller"/>
    <property type="match status" value="2"/>
</dbReference>
<evidence type="ECO:0000256" key="2">
    <source>
        <dbReference type="ARBA" id="ARBA00022737"/>
    </source>
</evidence>
<keyword evidence="1" id="KW-0880">Kelch repeat</keyword>
<dbReference type="EMBL" id="AP031322">
    <property type="protein sequence ID" value="BFH74153.1"/>
    <property type="molecule type" value="Genomic_DNA"/>
</dbReference>
<evidence type="ECO:0000313" key="5">
    <source>
        <dbReference type="EMBL" id="BFH74153.1"/>
    </source>
</evidence>
<dbReference type="PANTHER" id="PTHR46260">
    <property type="entry name" value="RING-TYPE DOMAIN-CONTAINING PROTEIN"/>
    <property type="match status" value="1"/>
</dbReference>
<dbReference type="KEGG" id="sjv:SJAV_20970"/>
<dbReference type="InterPro" id="IPR006652">
    <property type="entry name" value="Kelch_1"/>
</dbReference>